<evidence type="ECO:0000256" key="4">
    <source>
        <dbReference type="RuleBase" id="RU361153"/>
    </source>
</evidence>
<evidence type="ECO:0000256" key="1">
    <source>
        <dbReference type="ARBA" id="ARBA00005641"/>
    </source>
</evidence>
<sequence>MPPKISNYWRLIAMQKMCALIYAVLPLLLVLIADHSKIGAVTAPPYGPLAVNGKFLVQKSTKKTVKLHGLSLYWSQWQPRFWVAETVNRIKCGCNSNVVRAAMGTQRSFGGYVANPAAEYAKMKTIIEAALDQGIYVIVDWHTGDDLATDEINYAKEFFTKIAQTYGKHPHIIYEIWNEPLKQTTTWEAVIKPYSKTMVELIRKYDKNNVIIVGTPNWDQDVDIVAKSPLTGYSNIAYTLHFYAGQHNEWLRTRTKTAYNLGLPMFVTEYGIYSEPKNEANNLKELALWYKLLDSLTCNVYPWCDNQQHLQPSLLDHLWEVHLRQAEVSKQRSKLPRLNSV</sequence>
<accession>A0A914HTS4</accession>
<dbReference type="GO" id="GO:0000272">
    <property type="term" value="P:polysaccharide catabolic process"/>
    <property type="evidence" value="ECO:0007669"/>
    <property type="project" value="InterPro"/>
</dbReference>
<keyword evidence="2 4" id="KW-0378">Hydrolase</keyword>
<evidence type="ECO:0000313" key="7">
    <source>
        <dbReference type="WBParaSite" id="Gr19_v10_g3695.t1"/>
    </source>
</evidence>
<evidence type="ECO:0000256" key="3">
    <source>
        <dbReference type="ARBA" id="ARBA00023295"/>
    </source>
</evidence>
<organism evidence="6 7">
    <name type="scientific">Globodera rostochiensis</name>
    <name type="common">Golden nematode worm</name>
    <name type="synonym">Heterodera rostochiensis</name>
    <dbReference type="NCBI Taxonomy" id="31243"/>
    <lineage>
        <taxon>Eukaryota</taxon>
        <taxon>Metazoa</taxon>
        <taxon>Ecdysozoa</taxon>
        <taxon>Nematoda</taxon>
        <taxon>Chromadorea</taxon>
        <taxon>Rhabditida</taxon>
        <taxon>Tylenchina</taxon>
        <taxon>Tylenchomorpha</taxon>
        <taxon>Tylenchoidea</taxon>
        <taxon>Heteroderidae</taxon>
        <taxon>Heteroderinae</taxon>
        <taxon>Globodera</taxon>
    </lineage>
</organism>
<dbReference type="WBParaSite" id="Gr19_v10_g3695.t1">
    <property type="protein sequence ID" value="Gr19_v10_g3695.t1"/>
    <property type="gene ID" value="Gr19_v10_g3695"/>
</dbReference>
<evidence type="ECO:0000313" key="6">
    <source>
        <dbReference type="Proteomes" id="UP000887572"/>
    </source>
</evidence>
<dbReference type="Proteomes" id="UP000887572">
    <property type="component" value="Unplaced"/>
</dbReference>
<proteinExistence type="inferred from homology"/>
<dbReference type="InterPro" id="IPR001547">
    <property type="entry name" value="Glyco_hydro_5"/>
</dbReference>
<keyword evidence="3 4" id="KW-0326">Glycosidase</keyword>
<dbReference type="PROSITE" id="PS00659">
    <property type="entry name" value="GLYCOSYL_HYDROL_F5"/>
    <property type="match status" value="1"/>
</dbReference>
<dbReference type="InterPro" id="IPR017853">
    <property type="entry name" value="GH"/>
</dbReference>
<protein>
    <submittedName>
        <fullName evidence="7">Glycoside hydrolase family 5 domain-containing protein</fullName>
    </submittedName>
</protein>
<name>A0A914HTS4_GLORO</name>
<evidence type="ECO:0000256" key="2">
    <source>
        <dbReference type="ARBA" id="ARBA00022801"/>
    </source>
</evidence>
<keyword evidence="6" id="KW-1185">Reference proteome</keyword>
<reference evidence="7" key="1">
    <citation type="submission" date="2022-11" db="UniProtKB">
        <authorList>
            <consortium name="WormBaseParasite"/>
        </authorList>
    </citation>
    <scope>IDENTIFICATION</scope>
</reference>
<dbReference type="PANTHER" id="PTHR34142">
    <property type="entry name" value="ENDO-BETA-1,4-GLUCANASE A"/>
    <property type="match status" value="1"/>
</dbReference>
<dbReference type="AlphaFoldDB" id="A0A914HTS4"/>
<dbReference type="GO" id="GO:0004553">
    <property type="term" value="F:hydrolase activity, hydrolyzing O-glycosyl compounds"/>
    <property type="evidence" value="ECO:0007669"/>
    <property type="project" value="InterPro"/>
</dbReference>
<comment type="similarity">
    <text evidence="1 4">Belongs to the glycosyl hydrolase 5 (cellulase A) family.</text>
</comment>
<dbReference type="SUPFAM" id="SSF51445">
    <property type="entry name" value="(Trans)glycosidases"/>
    <property type="match status" value="1"/>
</dbReference>
<dbReference type="InterPro" id="IPR018087">
    <property type="entry name" value="Glyco_hydro_5_CS"/>
</dbReference>
<dbReference type="Gene3D" id="3.20.20.80">
    <property type="entry name" value="Glycosidases"/>
    <property type="match status" value="1"/>
</dbReference>
<dbReference type="PANTHER" id="PTHR34142:SF1">
    <property type="entry name" value="GLYCOSIDE HYDROLASE FAMILY 5 DOMAIN-CONTAINING PROTEIN"/>
    <property type="match status" value="1"/>
</dbReference>
<feature type="domain" description="Glycoside hydrolase family 5" evidence="5">
    <location>
        <begin position="61"/>
        <end position="306"/>
    </location>
</feature>
<evidence type="ECO:0000259" key="5">
    <source>
        <dbReference type="Pfam" id="PF00150"/>
    </source>
</evidence>
<dbReference type="Pfam" id="PF00150">
    <property type="entry name" value="Cellulase"/>
    <property type="match status" value="1"/>
</dbReference>